<evidence type="ECO:0000313" key="1">
    <source>
        <dbReference type="EMBL" id="MBB3732743.1"/>
    </source>
</evidence>
<reference evidence="1 2" key="1">
    <citation type="submission" date="2020-08" db="EMBL/GenBank/DDBJ databases">
        <title>Sequencing the genomes of 1000 actinobacteria strains.</title>
        <authorList>
            <person name="Klenk H.-P."/>
        </authorList>
    </citation>
    <scope>NUCLEOTIDE SEQUENCE [LARGE SCALE GENOMIC DNA]</scope>
    <source>
        <strain evidence="1 2">DSM 44320</strain>
    </source>
</reference>
<dbReference type="AlphaFoldDB" id="A0A7W5YFC0"/>
<keyword evidence="2" id="KW-1185">Reference proteome</keyword>
<name>A0A7W5YFC0_9ACTN</name>
<gene>
    <name evidence="1" type="ORF">FHR33_008603</name>
</gene>
<organism evidence="1 2">
    <name type="scientific">Nonomuraea dietziae</name>
    <dbReference type="NCBI Taxonomy" id="65515"/>
    <lineage>
        <taxon>Bacteria</taxon>
        <taxon>Bacillati</taxon>
        <taxon>Actinomycetota</taxon>
        <taxon>Actinomycetes</taxon>
        <taxon>Streptosporangiales</taxon>
        <taxon>Streptosporangiaceae</taxon>
        <taxon>Nonomuraea</taxon>
    </lineage>
</organism>
<dbReference type="EMBL" id="JACIBV010000001">
    <property type="protein sequence ID" value="MBB3732743.1"/>
    <property type="molecule type" value="Genomic_DNA"/>
</dbReference>
<dbReference type="Proteomes" id="UP000579945">
    <property type="component" value="Unassembled WGS sequence"/>
</dbReference>
<accession>A0A7W5YFC0</accession>
<comment type="caution">
    <text evidence="1">The sequence shown here is derived from an EMBL/GenBank/DDBJ whole genome shotgun (WGS) entry which is preliminary data.</text>
</comment>
<evidence type="ECO:0000313" key="2">
    <source>
        <dbReference type="Proteomes" id="UP000579945"/>
    </source>
</evidence>
<proteinExistence type="predicted"/>
<protein>
    <submittedName>
        <fullName evidence="1">Uncharacterized protein</fullName>
    </submittedName>
</protein>
<sequence>MDTIGEKRLAQPGEVSVWCTLNEETYIRRWRWRTCVAAICPGYGS</sequence>